<keyword evidence="2" id="KW-0472">Membrane</keyword>
<feature type="compositionally biased region" description="Low complexity" evidence="1">
    <location>
        <begin position="292"/>
        <end position="322"/>
    </location>
</feature>
<dbReference type="Proteomes" id="UP001159427">
    <property type="component" value="Unassembled WGS sequence"/>
</dbReference>
<sequence length="578" mass="63449">MKPTVIALLQLVFAHSASALLSTNITRIQSKDKFTNPNRTAVKVCLASGMSSSFPDSCVKFDSVNTQAECWNSRDCCESCQCKVGYPTYLAHLGKCVSLSELNSDVFGQGSIGCESHLEVKTKGSGGGGGDEDDDDEDDGSKQKDVCKVPASTWSPPVLDLLQVPSPKDPKIKFCKHKDVESCNLEQARYSGFSQWHNVTNLSHTFWGVKDKKDILFKWSTAASSNLSGNIFVINLKCKQKKKGNPERNFSACFIFKSNGTQIVTPSPQSTTPAATTTMKMTTLKPKTTVQTTTIAATTKSKTTVMPSTSKSTKMPTTKPSTNQKARETTSLPVTQSTTDVTQTKPIETSERTEPTEPKEPGDTGRRSLENSSDDSFGETIVIVVSVLSALVAVTVVSLIIVCYLKKRNQGKNTFSTNQFSIQFKKQSTHHSATSTEEHINQDQNDYQPLGNAGKQTDGTKWEPPSYQGLTKKTEGAWGEGEVYMNPTMYQELIKKETTSSENMPAYHPLMKPSKSADVSAYDYGYMSTDGKDGLAATETTDKENPYYFKLEQPGQIEEAAGKESPYYFKLEQPEKPK</sequence>
<evidence type="ECO:0000313" key="4">
    <source>
        <dbReference type="EMBL" id="CAH3141324.1"/>
    </source>
</evidence>
<keyword evidence="5" id="KW-1185">Reference proteome</keyword>
<proteinExistence type="predicted"/>
<evidence type="ECO:0000256" key="1">
    <source>
        <dbReference type="SAM" id="MobiDB-lite"/>
    </source>
</evidence>
<evidence type="ECO:0000256" key="3">
    <source>
        <dbReference type="SAM" id="SignalP"/>
    </source>
</evidence>
<gene>
    <name evidence="4" type="ORF">PEVE_00042112</name>
</gene>
<feature type="region of interest" description="Disordered" evidence="1">
    <location>
        <begin position="292"/>
        <end position="374"/>
    </location>
</feature>
<keyword evidence="2" id="KW-1133">Transmembrane helix</keyword>
<protein>
    <submittedName>
        <fullName evidence="4">Uncharacterized protein</fullName>
    </submittedName>
</protein>
<keyword evidence="2" id="KW-0812">Transmembrane</keyword>
<feature type="transmembrane region" description="Helical" evidence="2">
    <location>
        <begin position="381"/>
        <end position="405"/>
    </location>
</feature>
<reference evidence="4 5" key="1">
    <citation type="submission" date="2022-05" db="EMBL/GenBank/DDBJ databases">
        <authorList>
            <consortium name="Genoscope - CEA"/>
            <person name="William W."/>
        </authorList>
    </citation>
    <scope>NUCLEOTIDE SEQUENCE [LARGE SCALE GENOMIC DNA]</scope>
</reference>
<feature type="compositionally biased region" description="Acidic residues" evidence="1">
    <location>
        <begin position="130"/>
        <end position="139"/>
    </location>
</feature>
<comment type="caution">
    <text evidence="4">The sequence shown here is derived from an EMBL/GenBank/DDBJ whole genome shotgun (WGS) entry which is preliminary data.</text>
</comment>
<feature type="signal peptide" evidence="3">
    <location>
        <begin position="1"/>
        <end position="19"/>
    </location>
</feature>
<feature type="compositionally biased region" description="Polar residues" evidence="1">
    <location>
        <begin position="329"/>
        <end position="347"/>
    </location>
</feature>
<accession>A0ABN8PG64</accession>
<feature type="chain" id="PRO_5045195641" evidence="3">
    <location>
        <begin position="20"/>
        <end position="578"/>
    </location>
</feature>
<dbReference type="EMBL" id="CALNXI010000817">
    <property type="protein sequence ID" value="CAH3141324.1"/>
    <property type="molecule type" value="Genomic_DNA"/>
</dbReference>
<feature type="compositionally biased region" description="Basic and acidic residues" evidence="1">
    <location>
        <begin position="348"/>
        <end position="369"/>
    </location>
</feature>
<keyword evidence="3" id="KW-0732">Signal</keyword>
<organism evidence="4 5">
    <name type="scientific">Porites evermanni</name>
    <dbReference type="NCBI Taxonomy" id="104178"/>
    <lineage>
        <taxon>Eukaryota</taxon>
        <taxon>Metazoa</taxon>
        <taxon>Cnidaria</taxon>
        <taxon>Anthozoa</taxon>
        <taxon>Hexacorallia</taxon>
        <taxon>Scleractinia</taxon>
        <taxon>Fungiina</taxon>
        <taxon>Poritidae</taxon>
        <taxon>Porites</taxon>
    </lineage>
</organism>
<evidence type="ECO:0000256" key="2">
    <source>
        <dbReference type="SAM" id="Phobius"/>
    </source>
</evidence>
<evidence type="ECO:0000313" key="5">
    <source>
        <dbReference type="Proteomes" id="UP001159427"/>
    </source>
</evidence>
<feature type="region of interest" description="Disordered" evidence="1">
    <location>
        <begin position="429"/>
        <end position="473"/>
    </location>
</feature>
<feature type="region of interest" description="Disordered" evidence="1">
    <location>
        <begin position="121"/>
        <end position="148"/>
    </location>
</feature>
<name>A0ABN8PG64_9CNID</name>